<accession>A0A3E1NLW8</accession>
<protein>
    <submittedName>
        <fullName evidence="6">SdiA-regulated family protein</fullName>
    </submittedName>
</protein>
<evidence type="ECO:0000256" key="1">
    <source>
        <dbReference type="ARBA" id="ARBA00004236"/>
    </source>
</evidence>
<gene>
    <name evidence="6" type="ORF">DXN05_09195</name>
</gene>
<dbReference type="Proteomes" id="UP000261284">
    <property type="component" value="Unassembled WGS sequence"/>
</dbReference>
<name>A0A3E1NLW8_9BACT</name>
<dbReference type="RefSeq" id="WP_116846916.1">
    <property type="nucleotide sequence ID" value="NZ_QTJU01000002.1"/>
</dbReference>
<feature type="signal peptide" evidence="5">
    <location>
        <begin position="1"/>
        <end position="20"/>
    </location>
</feature>
<dbReference type="InterPro" id="IPR011042">
    <property type="entry name" value="6-blade_b-propeller_TolB-like"/>
</dbReference>
<dbReference type="InterPro" id="IPR009722">
    <property type="entry name" value="YjiK/CarP"/>
</dbReference>
<evidence type="ECO:0000256" key="3">
    <source>
        <dbReference type="ARBA" id="ARBA00022475"/>
    </source>
</evidence>
<feature type="chain" id="PRO_5017552394" evidence="5">
    <location>
        <begin position="21"/>
        <end position="285"/>
    </location>
</feature>
<evidence type="ECO:0000256" key="2">
    <source>
        <dbReference type="ARBA" id="ARBA00009852"/>
    </source>
</evidence>
<dbReference type="PROSITE" id="PS51257">
    <property type="entry name" value="PROKAR_LIPOPROTEIN"/>
    <property type="match status" value="1"/>
</dbReference>
<keyword evidence="4" id="KW-0472">Membrane</keyword>
<organism evidence="6 7">
    <name type="scientific">Deminuibacter soli</name>
    <dbReference type="NCBI Taxonomy" id="2291815"/>
    <lineage>
        <taxon>Bacteria</taxon>
        <taxon>Pseudomonadati</taxon>
        <taxon>Bacteroidota</taxon>
        <taxon>Chitinophagia</taxon>
        <taxon>Chitinophagales</taxon>
        <taxon>Chitinophagaceae</taxon>
        <taxon>Deminuibacter</taxon>
    </lineage>
</organism>
<dbReference type="EMBL" id="QTJU01000002">
    <property type="protein sequence ID" value="RFM28930.1"/>
    <property type="molecule type" value="Genomic_DNA"/>
</dbReference>
<keyword evidence="7" id="KW-1185">Reference proteome</keyword>
<comment type="subcellular location">
    <subcellularLocation>
        <location evidence="1">Cell membrane</location>
    </subcellularLocation>
</comment>
<sequence length="285" mass="32128">MTIKRVVPFMLLLVALLAATACYRTSFSSPHGYNLVRPDRTELNSSSLAEISGIAFHGRSFDTFYAINDEHGKLFYFTRSNPKPVSAKFGRSGDYEDVTITKEKVVVLKSDGELFVFPFSLAHQTEVDSAVTKVAQLPKSEYEGLYADSTGRLYVLCKHCEADNPNKAITVYTLVPDSAATYRLDKTISIDVNMIKKLSDEKRMRFNPSCLAQHPITKEWYIISSVNKLLVITDPDFNVKEAYALKPNLFRQPEGLAFDARGNMYITNEGKEDEVADLMMFPYKP</sequence>
<comment type="similarity">
    <text evidence="2">Belongs to the YjiK family.</text>
</comment>
<evidence type="ECO:0000256" key="4">
    <source>
        <dbReference type="ARBA" id="ARBA00023136"/>
    </source>
</evidence>
<proteinExistence type="inferred from homology"/>
<dbReference type="AlphaFoldDB" id="A0A3E1NLW8"/>
<reference evidence="6 7" key="1">
    <citation type="submission" date="2018-08" db="EMBL/GenBank/DDBJ databases">
        <title>Chitinophagaceae sp. K23C18032701, a novel bacterium isolated from forest soil.</title>
        <authorList>
            <person name="Wang C."/>
        </authorList>
    </citation>
    <scope>NUCLEOTIDE SEQUENCE [LARGE SCALE GENOMIC DNA]</scope>
    <source>
        <strain evidence="6 7">K23C18032701</strain>
    </source>
</reference>
<dbReference type="OrthoDB" id="5292493at2"/>
<keyword evidence="5" id="KW-0732">Signal</keyword>
<keyword evidence="3" id="KW-1003">Cell membrane</keyword>
<dbReference type="GO" id="GO:0005886">
    <property type="term" value="C:plasma membrane"/>
    <property type="evidence" value="ECO:0007669"/>
    <property type="project" value="UniProtKB-SubCell"/>
</dbReference>
<evidence type="ECO:0000313" key="7">
    <source>
        <dbReference type="Proteomes" id="UP000261284"/>
    </source>
</evidence>
<evidence type="ECO:0000313" key="6">
    <source>
        <dbReference type="EMBL" id="RFM28930.1"/>
    </source>
</evidence>
<dbReference type="SUPFAM" id="SSF50956">
    <property type="entry name" value="Thermostable phytase (3-phytase)"/>
    <property type="match status" value="1"/>
</dbReference>
<comment type="caution">
    <text evidence="6">The sequence shown here is derived from an EMBL/GenBank/DDBJ whole genome shotgun (WGS) entry which is preliminary data.</text>
</comment>
<dbReference type="Pfam" id="PF06977">
    <property type="entry name" value="SdiA-regulated"/>
    <property type="match status" value="1"/>
</dbReference>
<dbReference type="Gene3D" id="2.120.10.30">
    <property type="entry name" value="TolB, C-terminal domain"/>
    <property type="match status" value="1"/>
</dbReference>
<evidence type="ECO:0000256" key="5">
    <source>
        <dbReference type="SAM" id="SignalP"/>
    </source>
</evidence>